<dbReference type="PROSITE" id="PS50060">
    <property type="entry name" value="MAM_2"/>
    <property type="match status" value="1"/>
</dbReference>
<dbReference type="OrthoDB" id="6143732at2759"/>
<dbReference type="InterPro" id="IPR043159">
    <property type="entry name" value="Lectin_gal-bd_sf"/>
</dbReference>
<dbReference type="Gene3D" id="2.60.120.740">
    <property type="match status" value="1"/>
</dbReference>
<dbReference type="CDD" id="cd22823">
    <property type="entry name" value="Gal_Rha_Lectin"/>
    <property type="match status" value="1"/>
</dbReference>
<dbReference type="Proteomes" id="UP000596742">
    <property type="component" value="Unassembled WGS sequence"/>
</dbReference>
<dbReference type="Gene3D" id="2.60.120.200">
    <property type="match status" value="1"/>
</dbReference>
<dbReference type="Pfam" id="PF00629">
    <property type="entry name" value="MAM"/>
    <property type="match status" value="1"/>
</dbReference>
<accession>A0A8B6DPP5</accession>
<proteinExistence type="predicted"/>
<gene>
    <name evidence="2" type="ORF">MGAL_10B051888</name>
</gene>
<dbReference type="AlphaFoldDB" id="A0A8B6DPP5"/>
<evidence type="ECO:0000259" key="1">
    <source>
        <dbReference type="PROSITE" id="PS50060"/>
    </source>
</evidence>
<feature type="domain" description="MAM" evidence="1">
    <location>
        <begin position="60"/>
        <end position="247"/>
    </location>
</feature>
<dbReference type="GO" id="GO:0016020">
    <property type="term" value="C:membrane"/>
    <property type="evidence" value="ECO:0007669"/>
    <property type="project" value="InterPro"/>
</dbReference>
<evidence type="ECO:0000313" key="3">
    <source>
        <dbReference type="Proteomes" id="UP000596742"/>
    </source>
</evidence>
<evidence type="ECO:0000313" key="2">
    <source>
        <dbReference type="EMBL" id="VDI23300.1"/>
    </source>
</evidence>
<comment type="caution">
    <text evidence="2">The sequence shown here is derived from an EMBL/GenBank/DDBJ whole genome shotgun (WGS) entry which is preliminary data.</text>
</comment>
<dbReference type="EMBL" id="UYJE01003914">
    <property type="protein sequence ID" value="VDI23300.1"/>
    <property type="molecule type" value="Genomic_DNA"/>
</dbReference>
<organism evidence="2 3">
    <name type="scientific">Mytilus galloprovincialis</name>
    <name type="common">Mediterranean mussel</name>
    <dbReference type="NCBI Taxonomy" id="29158"/>
    <lineage>
        <taxon>Eukaryota</taxon>
        <taxon>Metazoa</taxon>
        <taxon>Spiralia</taxon>
        <taxon>Lophotrochozoa</taxon>
        <taxon>Mollusca</taxon>
        <taxon>Bivalvia</taxon>
        <taxon>Autobranchia</taxon>
        <taxon>Pteriomorphia</taxon>
        <taxon>Mytilida</taxon>
        <taxon>Mytiloidea</taxon>
        <taxon>Mytilidae</taxon>
        <taxon>Mytilinae</taxon>
        <taxon>Mytilus</taxon>
    </lineage>
</organism>
<dbReference type="InterPro" id="IPR000998">
    <property type="entry name" value="MAM_dom"/>
</dbReference>
<name>A0A8B6DPP5_MYTGA</name>
<dbReference type="InterPro" id="IPR013320">
    <property type="entry name" value="ConA-like_dom_sf"/>
</dbReference>
<protein>
    <recommendedName>
        <fullName evidence="1">MAM domain-containing protein</fullName>
    </recommendedName>
</protein>
<keyword evidence="3" id="KW-1185">Reference proteome</keyword>
<feature type="non-terminal residue" evidence="2">
    <location>
        <position position="1"/>
    </location>
</feature>
<feature type="non-terminal residue" evidence="2">
    <location>
        <position position="340"/>
    </location>
</feature>
<dbReference type="SUPFAM" id="SSF49899">
    <property type="entry name" value="Concanavalin A-like lectins/glucanases"/>
    <property type="match status" value="1"/>
</dbReference>
<sequence length="340" mass="38858">FSSTIQYSNSDAVNISCLNNTQIQILNIDVREEETVCRPKPCVLNLQDIQIIENNCDGRNSCLLEYNFTTTCLREFRYLNLSYTCKHENNNSVSTFEEDAGDWMNVSLTNLTWKRDTSIKDHTRAVHGKRGYSMAVVHYTGTSEKARITTDKEFVNAICLSFWYQIYNNSYDCSLKVFKISGGNPTILFTANSNSTSLGTWINKSVDFYGGSPFRIALEADFAYRKNKSVRSILIDDTSIAFRPCQGQLMQTSCQQINTSITIDCETQFLNENITLTVQHENLISNQTNCQENSLESRINTYCRNFSESEKCSFRVLDLKNGREYCTVVNKNISVTYHCI</sequence>
<reference evidence="2" key="1">
    <citation type="submission" date="2018-11" db="EMBL/GenBank/DDBJ databases">
        <authorList>
            <person name="Alioto T."/>
            <person name="Alioto T."/>
        </authorList>
    </citation>
    <scope>NUCLEOTIDE SEQUENCE</scope>
</reference>